<evidence type="ECO:0000256" key="2">
    <source>
        <dbReference type="ARBA" id="ARBA00022744"/>
    </source>
</evidence>
<dbReference type="InterPro" id="IPR007951">
    <property type="entry name" value="KRTAP_PMG"/>
</dbReference>
<dbReference type="GO" id="GO:0005829">
    <property type="term" value="C:cytosol"/>
    <property type="evidence" value="ECO:0007669"/>
    <property type="project" value="UniProtKB-ARBA"/>
</dbReference>
<accession>A0AAU9ZK62</accession>
<comment type="similarity">
    <text evidence="3">Belongs to the PMG family.</text>
</comment>
<name>A0AAU9ZK62_PHORO</name>
<keyword evidence="2 3" id="KW-0416">Keratin</keyword>
<sequence length="195" mass="20858">MSYGCCSGRFSSRSFGGQLNYPYSSCGSSYPRHLIYSTNFCSPRTCHVGSSLHSGCHQNCFQPIRCQTSHVVQSSCQRPSYSSRVSSLCSPCRTTYAGSQGFGSGSCHSLGYGSRSSYSLSCGSSGFRPHGFSSLGYGSRSFYTSGCGLSGFRPVRCGVRRYPSFGYGSGFCQPSCVTSRNFSSSCKRLTCGSAI</sequence>
<dbReference type="Pfam" id="PF05287">
    <property type="entry name" value="PMG"/>
    <property type="match status" value="1"/>
</dbReference>
<evidence type="ECO:0000313" key="4">
    <source>
        <dbReference type="EMBL" id="CAH6792511.1"/>
    </source>
</evidence>
<dbReference type="GO" id="GO:0045095">
    <property type="term" value="C:keratin filament"/>
    <property type="evidence" value="ECO:0007669"/>
    <property type="project" value="UniProtKB-UniRule"/>
</dbReference>
<comment type="function">
    <text evidence="1 3">In the hair cortex, hair keratin intermediate filaments are embedded in an interfilamentous matrix, consisting of hair keratin-associated proteins (KRTAP), which are essential for the formation of a rigid and resistant hair shaft through their extensive disulfide bond cross-linking with abundant cysteine residues of hair keratins. The matrix proteins include the high-sulfur and high-glycine-tyrosine keratins.</text>
</comment>
<evidence type="ECO:0000313" key="5">
    <source>
        <dbReference type="Proteomes" id="UP001152836"/>
    </source>
</evidence>
<evidence type="ECO:0000256" key="1">
    <source>
        <dbReference type="ARBA" id="ARBA00003327"/>
    </source>
</evidence>
<protein>
    <recommendedName>
        <fullName evidence="3">Keratin-associated protein</fullName>
    </recommendedName>
</protein>
<dbReference type="EMBL" id="CALSGD010001454">
    <property type="protein sequence ID" value="CAH6792511.1"/>
    <property type="molecule type" value="Genomic_DNA"/>
</dbReference>
<comment type="caution">
    <text evidence="4">The sequence shown here is derived from an EMBL/GenBank/DDBJ whole genome shotgun (WGS) entry which is preliminary data.</text>
</comment>
<organism evidence="4 5">
    <name type="scientific">Phodopus roborovskii</name>
    <name type="common">Roborovski's desert hamster</name>
    <name type="synonym">Cricetulus roborovskii</name>
    <dbReference type="NCBI Taxonomy" id="109678"/>
    <lineage>
        <taxon>Eukaryota</taxon>
        <taxon>Metazoa</taxon>
        <taxon>Chordata</taxon>
        <taxon>Craniata</taxon>
        <taxon>Vertebrata</taxon>
        <taxon>Euteleostomi</taxon>
        <taxon>Mammalia</taxon>
        <taxon>Eutheria</taxon>
        <taxon>Euarchontoglires</taxon>
        <taxon>Glires</taxon>
        <taxon>Rodentia</taxon>
        <taxon>Myomorpha</taxon>
        <taxon>Muroidea</taxon>
        <taxon>Cricetidae</taxon>
        <taxon>Cricetinae</taxon>
        <taxon>Phodopus</taxon>
    </lineage>
</organism>
<proteinExistence type="inferred from homology"/>
<dbReference type="Proteomes" id="UP001152836">
    <property type="component" value="Unassembled WGS sequence"/>
</dbReference>
<reference evidence="4" key="1">
    <citation type="submission" date="2022-06" db="EMBL/GenBank/DDBJ databases">
        <authorList>
            <person name="Andreotti S."/>
            <person name="Wyler E."/>
        </authorList>
    </citation>
    <scope>NUCLEOTIDE SEQUENCE</scope>
</reference>
<gene>
    <name evidence="4" type="primary">LOC100363136</name>
    <name evidence="4" type="ORF">PHOROB_LOCUS9462</name>
</gene>
<dbReference type="AlphaFoldDB" id="A0AAU9ZK62"/>
<keyword evidence="5" id="KW-1185">Reference proteome</keyword>
<comment type="subunit">
    <text evidence="3">Interacts with hair keratins.</text>
</comment>
<evidence type="ECO:0000256" key="3">
    <source>
        <dbReference type="RuleBase" id="RU369044"/>
    </source>
</evidence>